<reference evidence="8" key="1">
    <citation type="submission" date="2015-09" db="EMBL/GenBank/DDBJ databases">
        <title>Complete sequence of Algoriphagus sp. M8-2.</title>
        <authorList>
            <person name="Shintani M."/>
        </authorList>
    </citation>
    <scope>NUCLEOTIDE SEQUENCE [LARGE SCALE GENOMIC DNA]</scope>
    <source>
        <strain evidence="8">M8-2</strain>
    </source>
</reference>
<dbReference type="InterPro" id="IPR029058">
    <property type="entry name" value="AB_hydrolase_fold"/>
</dbReference>
<reference evidence="7 8" key="2">
    <citation type="journal article" date="2016" name="Genome Announc.">
        <title>Complete Genome Sequence of Algoriphagus sp. Strain M8-2, Isolated from a Brackish Lake.</title>
        <authorList>
            <person name="Muraguchi Y."/>
            <person name="Kushimoto K."/>
            <person name="Ohtsubo Y."/>
            <person name="Suzuki T."/>
            <person name="Dohra H."/>
            <person name="Kimbara K."/>
            <person name="Shintani M."/>
        </authorList>
    </citation>
    <scope>NUCLEOTIDE SEQUENCE [LARGE SCALE GENOMIC DNA]</scope>
    <source>
        <strain evidence="7 8">M8-2</strain>
    </source>
</reference>
<evidence type="ECO:0000256" key="4">
    <source>
        <dbReference type="ARBA" id="ARBA00022801"/>
    </source>
</evidence>
<dbReference type="GO" id="GO:0004185">
    <property type="term" value="F:serine-type carboxypeptidase activity"/>
    <property type="evidence" value="ECO:0007669"/>
    <property type="project" value="InterPro"/>
</dbReference>
<keyword evidence="8" id="KW-1185">Reference proteome</keyword>
<evidence type="ECO:0000256" key="1">
    <source>
        <dbReference type="ARBA" id="ARBA00022645"/>
    </source>
</evidence>
<accession>A0A142EK46</accession>
<feature type="chain" id="PRO_5007494137" evidence="6">
    <location>
        <begin position="20"/>
        <end position="503"/>
    </location>
</feature>
<organism evidence="7 8">
    <name type="scientific">Algoriphagus sanaruensis</name>
    <dbReference type="NCBI Taxonomy" id="1727163"/>
    <lineage>
        <taxon>Bacteria</taxon>
        <taxon>Pseudomonadati</taxon>
        <taxon>Bacteroidota</taxon>
        <taxon>Cytophagia</taxon>
        <taxon>Cytophagales</taxon>
        <taxon>Cyclobacteriaceae</taxon>
        <taxon>Algoriphagus</taxon>
    </lineage>
</organism>
<dbReference type="PANTHER" id="PTHR11802:SF3">
    <property type="entry name" value="RETINOID-INDUCIBLE SERINE CARBOXYPEPTIDASE"/>
    <property type="match status" value="1"/>
</dbReference>
<gene>
    <name evidence="7" type="ORF">AO498_03740</name>
</gene>
<keyword evidence="4" id="KW-0378">Hydrolase</keyword>
<feature type="signal peptide" evidence="6">
    <location>
        <begin position="1"/>
        <end position="19"/>
    </location>
</feature>
<dbReference type="Pfam" id="PF00450">
    <property type="entry name" value="Peptidase_S10"/>
    <property type="match status" value="1"/>
</dbReference>
<dbReference type="SUPFAM" id="SSF53474">
    <property type="entry name" value="alpha/beta-Hydrolases"/>
    <property type="match status" value="1"/>
</dbReference>
<sequence>MRKISILLLCLLISIVSFSQEENTESKWVPRDPQKFETTHSGTFNGQKITYKAVVGETFLKNSKGEVTGSLWSTSYIREGVDSSKRPVLFIFNGGPGSASIWLHVGFFGPKVVKTDSEAKTDDGAAPYRFVENTQALLDLTDLVFIDPIGTGFSQVEGVGKTSDFWGLNEDATSVAQFMRTWVTQHGRWQAPKFMAGESFGTTRAAKVAQVLEGSGQTMALNGIILISQALDYAGSSSWEDNLTSFFTYLPSQAVTAWYHGRAGKGKTIEAFAQEAREFAYGEYLTSLFLGEKQTQAQKEAIAEKLAYFTGLDKAYILRSDNQILMHRFKKELLREEGKAIGTLDGRYLATETDKVAEGPVLGDPAGYMTGAAYTAVFNDYLMRDLKVTLDRPYFTSAEGMGGSWNWKPVPDGAYWEPSYVSTARALSEAMHRNTQMKVMVANGYYDLITPFFDAEYTFARHNFPQERIEMTYYEAGHMMYNRQEDFDALAKDVRRFLEGMLK</sequence>
<evidence type="ECO:0000256" key="5">
    <source>
        <dbReference type="ARBA" id="ARBA00023180"/>
    </source>
</evidence>
<dbReference type="PATRIC" id="fig|1727163.4.peg.777"/>
<dbReference type="AlphaFoldDB" id="A0A142EK46"/>
<evidence type="ECO:0000313" key="8">
    <source>
        <dbReference type="Proteomes" id="UP000073816"/>
    </source>
</evidence>
<dbReference type="OrthoDB" id="9770107at2"/>
<evidence type="ECO:0000313" key="7">
    <source>
        <dbReference type="EMBL" id="AMQ55501.1"/>
    </source>
</evidence>
<protein>
    <submittedName>
        <fullName evidence="7">Peptidase S10</fullName>
    </submittedName>
</protein>
<keyword evidence="3 6" id="KW-0732">Signal</keyword>
<dbReference type="RefSeq" id="WP_067543922.1">
    <property type="nucleotide sequence ID" value="NZ_CP012836.1"/>
</dbReference>
<dbReference type="GO" id="GO:0006508">
    <property type="term" value="P:proteolysis"/>
    <property type="evidence" value="ECO:0007669"/>
    <property type="project" value="UniProtKB-KW"/>
</dbReference>
<proteinExistence type="predicted"/>
<dbReference type="PANTHER" id="PTHR11802">
    <property type="entry name" value="SERINE PROTEASE FAMILY S10 SERINE CARBOXYPEPTIDASE"/>
    <property type="match status" value="1"/>
</dbReference>
<evidence type="ECO:0000256" key="3">
    <source>
        <dbReference type="ARBA" id="ARBA00022729"/>
    </source>
</evidence>
<dbReference type="KEGG" id="alm:AO498_03740"/>
<keyword evidence="5" id="KW-0325">Glycoprotein</keyword>
<dbReference type="Gene3D" id="3.40.50.1820">
    <property type="entry name" value="alpha/beta hydrolase"/>
    <property type="match status" value="1"/>
</dbReference>
<dbReference type="InterPro" id="IPR001563">
    <property type="entry name" value="Peptidase_S10"/>
</dbReference>
<evidence type="ECO:0000256" key="6">
    <source>
        <dbReference type="SAM" id="SignalP"/>
    </source>
</evidence>
<keyword evidence="2" id="KW-0645">Protease</keyword>
<dbReference type="Proteomes" id="UP000073816">
    <property type="component" value="Chromosome"/>
</dbReference>
<evidence type="ECO:0000256" key="2">
    <source>
        <dbReference type="ARBA" id="ARBA00022670"/>
    </source>
</evidence>
<dbReference type="STRING" id="1727163.AO498_03740"/>
<name>A0A142EK46_9BACT</name>
<dbReference type="EMBL" id="CP012836">
    <property type="protein sequence ID" value="AMQ55501.1"/>
    <property type="molecule type" value="Genomic_DNA"/>
</dbReference>
<keyword evidence="1" id="KW-0121">Carboxypeptidase</keyword>